<dbReference type="UniPathway" id="UPA00143"/>
<evidence type="ECO:0000313" key="8">
    <source>
        <dbReference type="Proteomes" id="UP000187203"/>
    </source>
</evidence>
<evidence type="ECO:0000259" key="5">
    <source>
        <dbReference type="Pfam" id="PF01466"/>
    </source>
</evidence>
<organism evidence="7 8">
    <name type="scientific">Corchorus olitorius</name>
    <dbReference type="NCBI Taxonomy" id="93759"/>
    <lineage>
        <taxon>Eukaryota</taxon>
        <taxon>Viridiplantae</taxon>
        <taxon>Streptophyta</taxon>
        <taxon>Embryophyta</taxon>
        <taxon>Tracheophyta</taxon>
        <taxon>Spermatophyta</taxon>
        <taxon>Magnoliopsida</taxon>
        <taxon>eudicotyledons</taxon>
        <taxon>Gunneridae</taxon>
        <taxon>Pentapetalae</taxon>
        <taxon>rosids</taxon>
        <taxon>malvids</taxon>
        <taxon>Malvales</taxon>
        <taxon>Malvaceae</taxon>
        <taxon>Grewioideae</taxon>
        <taxon>Apeibeae</taxon>
        <taxon>Corchorus</taxon>
    </lineage>
</organism>
<dbReference type="GO" id="GO:0016567">
    <property type="term" value="P:protein ubiquitination"/>
    <property type="evidence" value="ECO:0007669"/>
    <property type="project" value="UniProtKB-UniRule"/>
</dbReference>
<evidence type="ECO:0000256" key="4">
    <source>
        <dbReference type="PIRNR" id="PIRNR028729"/>
    </source>
</evidence>
<dbReference type="PIRSF" id="PIRSF028729">
    <property type="entry name" value="E3_ubiquit_lig_SCF_Skp"/>
    <property type="match status" value="1"/>
</dbReference>
<evidence type="ECO:0000313" key="7">
    <source>
        <dbReference type="EMBL" id="OMP06118.1"/>
    </source>
</evidence>
<protein>
    <recommendedName>
        <fullName evidence="4">SKP1-like protein</fullName>
    </recommendedName>
</protein>
<comment type="caution">
    <text evidence="7">The sequence shown here is derived from an EMBL/GenBank/DDBJ whole genome shotgun (WGS) entry which is preliminary data.</text>
</comment>
<dbReference type="Gene3D" id="3.30.710.10">
    <property type="entry name" value="Potassium Channel Kv1.1, Chain A"/>
    <property type="match status" value="1"/>
</dbReference>
<reference evidence="8" key="1">
    <citation type="submission" date="2013-09" db="EMBL/GenBank/DDBJ databases">
        <title>Corchorus olitorius genome sequencing.</title>
        <authorList>
            <person name="Alam M."/>
            <person name="Haque M.S."/>
            <person name="Islam M.S."/>
            <person name="Emdad E.M."/>
            <person name="Islam M.M."/>
            <person name="Ahmed B."/>
            <person name="Halim A."/>
            <person name="Hossen Q.M.M."/>
            <person name="Hossain M.Z."/>
            <person name="Ahmed R."/>
            <person name="Khan M.M."/>
            <person name="Islam R."/>
            <person name="Rashid M.M."/>
            <person name="Khan S.A."/>
            <person name="Rahman M.S."/>
            <person name="Alam M."/>
            <person name="Yahiya A.S."/>
            <person name="Khan M.S."/>
            <person name="Azam M.S."/>
            <person name="Haque T."/>
            <person name="Lashkar M.Z.H."/>
            <person name="Akhand A.I."/>
            <person name="Morshed G."/>
            <person name="Roy S."/>
            <person name="Uddin K.S."/>
            <person name="Rabeya T."/>
            <person name="Hossain A.S."/>
            <person name="Chowdhury A."/>
            <person name="Snigdha A.R."/>
            <person name="Mortoza M.S."/>
            <person name="Matin S.A."/>
            <person name="Hoque S.M.E."/>
            <person name="Islam M.K."/>
            <person name="Roy D.K."/>
            <person name="Haider R."/>
            <person name="Moosa M.M."/>
            <person name="Elias S.M."/>
            <person name="Hasan A.M."/>
            <person name="Jahan S."/>
            <person name="Shafiuddin M."/>
            <person name="Mahmood N."/>
            <person name="Shommy N.S."/>
        </authorList>
    </citation>
    <scope>NUCLEOTIDE SEQUENCE [LARGE SCALE GENOMIC DNA]</scope>
    <source>
        <strain evidence="8">cv. O-4</strain>
    </source>
</reference>
<proteinExistence type="inferred from homology"/>
<dbReference type="GO" id="GO:0009867">
    <property type="term" value="P:jasmonic acid mediated signaling pathway"/>
    <property type="evidence" value="ECO:0007669"/>
    <property type="project" value="UniProtKB-ARBA"/>
</dbReference>
<accession>A0A1R3KGH6</accession>
<sequence length="150" mass="17401">MRKSSTWKRLAARSETIKGLIAENNDPGVIPIHNVDGETLEKVIEWCKKIVQQRQENINPQASAAAAAAWKDEFYKIDLTAYYDLLKAANYLEVEDLLDETCERVAGFIRNKTPDEVRRIFNIVNDFTPEELEKIDRAREWSIRNDVFWG</sequence>
<evidence type="ECO:0000256" key="3">
    <source>
        <dbReference type="ARBA" id="ARBA00022786"/>
    </source>
</evidence>
<dbReference type="STRING" id="93759.A0A1R3KGH6"/>
<dbReference type="InterPro" id="IPR016897">
    <property type="entry name" value="SKP1"/>
</dbReference>
<dbReference type="InterPro" id="IPR016072">
    <property type="entry name" value="Skp1_comp_dimer"/>
</dbReference>
<dbReference type="Pfam" id="PF01466">
    <property type="entry name" value="Skp1"/>
    <property type="match status" value="1"/>
</dbReference>
<dbReference type="GO" id="GO:0006511">
    <property type="term" value="P:ubiquitin-dependent protein catabolic process"/>
    <property type="evidence" value="ECO:0007669"/>
    <property type="project" value="InterPro"/>
</dbReference>
<dbReference type="OrthoDB" id="2342932at2759"/>
<dbReference type="SUPFAM" id="SSF81382">
    <property type="entry name" value="Skp1 dimerisation domain-like"/>
    <property type="match status" value="1"/>
</dbReference>
<evidence type="ECO:0000259" key="6">
    <source>
        <dbReference type="Pfam" id="PF03931"/>
    </source>
</evidence>
<evidence type="ECO:0000256" key="2">
    <source>
        <dbReference type="ARBA" id="ARBA00009993"/>
    </source>
</evidence>
<comment type="similarity">
    <text evidence="2 4">Belongs to the SKP1 family.</text>
</comment>
<dbReference type="AlphaFoldDB" id="A0A1R3KGH6"/>
<dbReference type="EMBL" id="AWUE01013721">
    <property type="protein sequence ID" value="OMP06118.1"/>
    <property type="molecule type" value="Genomic_DNA"/>
</dbReference>
<keyword evidence="3 4" id="KW-0833">Ubl conjugation pathway</keyword>
<feature type="domain" description="SKP1 component POZ" evidence="6">
    <location>
        <begin position="9"/>
        <end position="49"/>
    </location>
</feature>
<evidence type="ECO:0000256" key="1">
    <source>
        <dbReference type="ARBA" id="ARBA00004906"/>
    </source>
</evidence>
<name>A0A1R3KGH6_9ROSI</name>
<dbReference type="PANTHER" id="PTHR11165">
    <property type="entry name" value="SKP1"/>
    <property type="match status" value="1"/>
</dbReference>
<dbReference type="Proteomes" id="UP000187203">
    <property type="component" value="Unassembled WGS sequence"/>
</dbReference>
<comment type="subunit">
    <text evidence="4">Part of a SCF (SKP1-cullin-F-box) protein ligase complex.</text>
</comment>
<dbReference type="InterPro" id="IPR016073">
    <property type="entry name" value="Skp1_comp_POZ"/>
</dbReference>
<comment type="pathway">
    <text evidence="1 4">Protein modification; protein ubiquitination.</text>
</comment>
<dbReference type="InterPro" id="IPR011333">
    <property type="entry name" value="SKP1/BTB/POZ_sf"/>
</dbReference>
<dbReference type="Pfam" id="PF03931">
    <property type="entry name" value="Skp1_POZ"/>
    <property type="match status" value="1"/>
</dbReference>
<gene>
    <name evidence="7" type="ORF">COLO4_08354</name>
</gene>
<dbReference type="SMART" id="SM00512">
    <property type="entry name" value="Skp1"/>
    <property type="match status" value="1"/>
</dbReference>
<keyword evidence="8" id="KW-1185">Reference proteome</keyword>
<dbReference type="InterPro" id="IPR036296">
    <property type="entry name" value="SKP1-like_dim_sf"/>
</dbReference>
<comment type="function">
    <text evidence="4">Involved in ubiquitination and subsequent proteasomal degradation of target proteins. Together with CUL1, RBX1 and a F-box protein, it forms a SCF E3 ubiquitin ligase complex. The functional specificity of this complex depends on the type of F-box protein. In the SCF complex, it serves as an adapter that links the F-box protein to CUL1.</text>
</comment>
<dbReference type="InterPro" id="IPR001232">
    <property type="entry name" value="SKP1-like"/>
</dbReference>
<dbReference type="SUPFAM" id="SSF54695">
    <property type="entry name" value="POZ domain"/>
    <property type="match status" value="1"/>
</dbReference>
<feature type="domain" description="SKP1 component dimerisation" evidence="5">
    <location>
        <begin position="96"/>
        <end position="141"/>
    </location>
</feature>